<proteinExistence type="predicted"/>
<evidence type="ECO:0000256" key="1">
    <source>
        <dbReference type="SAM" id="MobiDB-lite"/>
    </source>
</evidence>
<reference evidence="3" key="1">
    <citation type="journal article" date="2021" name="Open Biol.">
        <title>Shared evolutionary footprints suggest mitochondrial oxidative damage underlies multiple complex I losses in fungi.</title>
        <authorList>
            <person name="Schikora-Tamarit M.A."/>
            <person name="Marcet-Houben M."/>
            <person name="Nosek J."/>
            <person name="Gabaldon T."/>
        </authorList>
    </citation>
    <scope>NUCLEOTIDE SEQUENCE</scope>
    <source>
        <strain evidence="3">NCAIM Y.01608</strain>
    </source>
</reference>
<reference evidence="3" key="2">
    <citation type="submission" date="2021-01" db="EMBL/GenBank/DDBJ databases">
        <authorList>
            <person name="Schikora-Tamarit M.A."/>
        </authorList>
    </citation>
    <scope>NUCLEOTIDE SEQUENCE</scope>
    <source>
        <strain evidence="3">NCAIM Y.01608</strain>
    </source>
</reference>
<dbReference type="SUPFAM" id="SSF110916">
    <property type="entry name" value="Peptidyl-tRNA hydrolase domain-like"/>
    <property type="match status" value="1"/>
</dbReference>
<dbReference type="Gene3D" id="3.30.160.20">
    <property type="match status" value="1"/>
</dbReference>
<feature type="domain" description="Prokaryotic-type class I peptide chain release factors" evidence="2">
    <location>
        <begin position="28"/>
        <end position="163"/>
    </location>
</feature>
<gene>
    <name evidence="3" type="ORF">OGATHE_004588</name>
</gene>
<dbReference type="GO" id="GO:0016150">
    <property type="term" value="F:translation release factor activity, codon nonspecific"/>
    <property type="evidence" value="ECO:0007669"/>
    <property type="project" value="TreeGrafter"/>
</dbReference>
<accession>A0A9P8P199</accession>
<feature type="region of interest" description="Disordered" evidence="1">
    <location>
        <begin position="154"/>
        <end position="173"/>
    </location>
</feature>
<evidence type="ECO:0000313" key="4">
    <source>
        <dbReference type="Proteomes" id="UP000788993"/>
    </source>
</evidence>
<dbReference type="EMBL" id="JAEUBD010001266">
    <property type="protein sequence ID" value="KAH3663012.1"/>
    <property type="molecule type" value="Genomic_DNA"/>
</dbReference>
<comment type="caution">
    <text evidence="3">The sequence shown here is derived from an EMBL/GenBank/DDBJ whole genome shotgun (WGS) entry which is preliminary data.</text>
</comment>
<dbReference type="PANTHER" id="PTHR11075">
    <property type="entry name" value="PEPTIDE CHAIN RELEASE FACTOR"/>
    <property type="match status" value="1"/>
</dbReference>
<protein>
    <recommendedName>
        <fullName evidence="2">Prokaryotic-type class I peptide chain release factors domain-containing protein</fullName>
    </recommendedName>
</protein>
<dbReference type="GO" id="GO:0005762">
    <property type="term" value="C:mitochondrial large ribosomal subunit"/>
    <property type="evidence" value="ECO:0007669"/>
    <property type="project" value="TreeGrafter"/>
</dbReference>
<name>A0A9P8P199_9ASCO</name>
<sequence length="173" mass="20218">MFVRFVRFYSRSIWPPLRADSGLLKYFNVTYARSSGPGGQHVNRTESKAVLRLSAKAWQSARGTWVDPALFDQLMANYKDKSCPESKRFPYFTNAGDVLIMSDSTRYRQKNVMECLEKFVSAVQRCGEPKKETDEATLERWEDLRKKEKEARVQAKRKLKDKKNARRKIKIEV</sequence>
<keyword evidence="4" id="KW-1185">Reference proteome</keyword>
<dbReference type="Pfam" id="PF00472">
    <property type="entry name" value="RF-1"/>
    <property type="match status" value="1"/>
</dbReference>
<dbReference type="AlphaFoldDB" id="A0A9P8P199"/>
<evidence type="ECO:0000313" key="3">
    <source>
        <dbReference type="EMBL" id="KAH3663012.1"/>
    </source>
</evidence>
<dbReference type="InterPro" id="IPR000352">
    <property type="entry name" value="Pep_chain_release_fac_I"/>
</dbReference>
<organism evidence="3 4">
    <name type="scientific">Ogataea polymorpha</name>
    <dbReference type="NCBI Taxonomy" id="460523"/>
    <lineage>
        <taxon>Eukaryota</taxon>
        <taxon>Fungi</taxon>
        <taxon>Dikarya</taxon>
        <taxon>Ascomycota</taxon>
        <taxon>Saccharomycotina</taxon>
        <taxon>Pichiomycetes</taxon>
        <taxon>Pichiales</taxon>
        <taxon>Pichiaceae</taxon>
        <taxon>Ogataea</taxon>
    </lineage>
</organism>
<dbReference type="PANTHER" id="PTHR11075:SF54">
    <property type="entry name" value="LARGE RIBOSOMAL SUBUNIT PROTEIN ML62"/>
    <property type="match status" value="1"/>
</dbReference>
<dbReference type="Proteomes" id="UP000788993">
    <property type="component" value="Unassembled WGS sequence"/>
</dbReference>
<evidence type="ECO:0000259" key="2">
    <source>
        <dbReference type="Pfam" id="PF00472"/>
    </source>
</evidence>
<dbReference type="GO" id="GO:0070126">
    <property type="term" value="P:mitochondrial translational termination"/>
    <property type="evidence" value="ECO:0007669"/>
    <property type="project" value="TreeGrafter"/>
</dbReference>
<dbReference type="InterPro" id="IPR052104">
    <property type="entry name" value="Mito_Release_Factor_mL62"/>
</dbReference>
<dbReference type="GO" id="GO:0004045">
    <property type="term" value="F:peptidyl-tRNA hydrolase activity"/>
    <property type="evidence" value="ECO:0007669"/>
    <property type="project" value="TreeGrafter"/>
</dbReference>